<reference evidence="2" key="1">
    <citation type="submission" date="2022-05" db="EMBL/GenBank/DDBJ databases">
        <authorList>
            <person name="Okamura Y."/>
        </authorList>
    </citation>
    <scope>NUCLEOTIDE SEQUENCE</scope>
</reference>
<dbReference type="Pfam" id="PF00078">
    <property type="entry name" value="RVT_1"/>
    <property type="match status" value="1"/>
</dbReference>
<evidence type="ECO:0000313" key="3">
    <source>
        <dbReference type="Proteomes" id="UP001152562"/>
    </source>
</evidence>
<dbReference type="PANTHER" id="PTHR33332">
    <property type="entry name" value="REVERSE TRANSCRIPTASE DOMAIN-CONTAINING PROTEIN"/>
    <property type="match status" value="1"/>
</dbReference>
<keyword evidence="3" id="KW-1185">Reference proteome</keyword>
<dbReference type="Proteomes" id="UP001152562">
    <property type="component" value="Unassembled WGS sequence"/>
</dbReference>
<evidence type="ECO:0000259" key="1">
    <source>
        <dbReference type="PROSITE" id="PS50878"/>
    </source>
</evidence>
<dbReference type="PROSITE" id="PS50878">
    <property type="entry name" value="RT_POL"/>
    <property type="match status" value="1"/>
</dbReference>
<evidence type="ECO:0000313" key="2">
    <source>
        <dbReference type="EMBL" id="CAH4035753.1"/>
    </source>
</evidence>
<comment type="caution">
    <text evidence="2">The sequence shown here is derived from an EMBL/GenBank/DDBJ whole genome shotgun (WGS) entry which is preliminary data.</text>
</comment>
<proteinExistence type="predicted"/>
<gene>
    <name evidence="2" type="ORF">PIBRA_LOCUS11778</name>
</gene>
<dbReference type="AlphaFoldDB" id="A0A9P0TYD1"/>
<accession>A0A9P0TYD1</accession>
<organism evidence="2 3">
    <name type="scientific">Pieris brassicae</name>
    <name type="common">White butterfly</name>
    <name type="synonym">Large white butterfly</name>
    <dbReference type="NCBI Taxonomy" id="7116"/>
    <lineage>
        <taxon>Eukaryota</taxon>
        <taxon>Metazoa</taxon>
        <taxon>Ecdysozoa</taxon>
        <taxon>Arthropoda</taxon>
        <taxon>Hexapoda</taxon>
        <taxon>Insecta</taxon>
        <taxon>Pterygota</taxon>
        <taxon>Neoptera</taxon>
        <taxon>Endopterygota</taxon>
        <taxon>Lepidoptera</taxon>
        <taxon>Glossata</taxon>
        <taxon>Ditrysia</taxon>
        <taxon>Papilionoidea</taxon>
        <taxon>Pieridae</taxon>
        <taxon>Pierinae</taxon>
        <taxon>Pieris</taxon>
    </lineage>
</organism>
<protein>
    <recommendedName>
        <fullName evidence="1">Reverse transcriptase domain-containing protein</fullName>
    </recommendedName>
</protein>
<name>A0A9P0TYD1_PIEBR</name>
<dbReference type="EMBL" id="CALOZG010000042">
    <property type="protein sequence ID" value="CAH4035753.1"/>
    <property type="molecule type" value="Genomic_DNA"/>
</dbReference>
<sequence length="148" mass="16370">MEKAFDRVWHAGLLEKVKTLDLPRRLIALICSYLRSRSFFVSVEDARSSQRPIAAGVPQGSCLAPTLYSIYTDDIPATGGASVALYADDTAYYGSSLHKRHATTKVQRALDALPQWLDDWRLAVNAKTREETTTSTAAWSRDPMVHGG</sequence>
<feature type="domain" description="Reverse transcriptase" evidence="1">
    <location>
        <begin position="1"/>
        <end position="148"/>
    </location>
</feature>
<dbReference type="InterPro" id="IPR000477">
    <property type="entry name" value="RT_dom"/>
</dbReference>